<organism evidence="1">
    <name type="scientific">marine metagenome</name>
    <dbReference type="NCBI Taxonomy" id="408172"/>
    <lineage>
        <taxon>unclassified sequences</taxon>
        <taxon>metagenomes</taxon>
        <taxon>ecological metagenomes</taxon>
    </lineage>
</organism>
<evidence type="ECO:0000313" key="1">
    <source>
        <dbReference type="EMBL" id="SVB29170.1"/>
    </source>
</evidence>
<sequence length="53" mass="5501">VDIGLTTKVSGNTGDLVLASNLAERVGFEPTIPEDIPVFETGAFVRSAISPQA</sequence>
<accession>A0A382CSN3</accession>
<dbReference type="AlphaFoldDB" id="A0A382CSN3"/>
<reference evidence="1" key="1">
    <citation type="submission" date="2018-05" db="EMBL/GenBank/DDBJ databases">
        <authorList>
            <person name="Lanie J.A."/>
            <person name="Ng W.-L."/>
            <person name="Kazmierczak K.M."/>
            <person name="Andrzejewski T.M."/>
            <person name="Davidsen T.M."/>
            <person name="Wayne K.J."/>
            <person name="Tettelin H."/>
            <person name="Glass J.I."/>
            <person name="Rusch D."/>
            <person name="Podicherti R."/>
            <person name="Tsui H.-C.T."/>
            <person name="Winkler M.E."/>
        </authorList>
    </citation>
    <scope>NUCLEOTIDE SEQUENCE</scope>
</reference>
<gene>
    <name evidence="1" type="ORF">METZ01_LOCUS182024</name>
</gene>
<feature type="non-terminal residue" evidence="1">
    <location>
        <position position="1"/>
    </location>
</feature>
<proteinExistence type="predicted"/>
<dbReference type="EMBL" id="UINC01035953">
    <property type="protein sequence ID" value="SVB29170.1"/>
    <property type="molecule type" value="Genomic_DNA"/>
</dbReference>
<name>A0A382CSN3_9ZZZZ</name>
<feature type="non-terminal residue" evidence="1">
    <location>
        <position position="53"/>
    </location>
</feature>
<protein>
    <submittedName>
        <fullName evidence="1">Uncharacterized protein</fullName>
    </submittedName>
</protein>